<evidence type="ECO:0000256" key="9">
    <source>
        <dbReference type="HAMAP-Rule" id="MF_00323"/>
    </source>
</evidence>
<evidence type="ECO:0000256" key="5">
    <source>
        <dbReference type="ARBA" id="ARBA00023133"/>
    </source>
</evidence>
<dbReference type="EMBL" id="AP023366">
    <property type="protein sequence ID" value="BCJ86887.1"/>
    <property type="molecule type" value="Genomic_DNA"/>
</dbReference>
<dbReference type="InterPro" id="IPR033659">
    <property type="entry name" value="Ferrochelatase_N"/>
</dbReference>
<dbReference type="Pfam" id="PF00762">
    <property type="entry name" value="Ferrochelatase"/>
    <property type="match status" value="1"/>
</dbReference>
<dbReference type="CDD" id="cd03411">
    <property type="entry name" value="Ferrochelatase_N"/>
    <property type="match status" value="1"/>
</dbReference>
<dbReference type="HAMAP" id="MF_00323">
    <property type="entry name" value="Ferrochelatase"/>
    <property type="match status" value="1"/>
</dbReference>
<evidence type="ECO:0000256" key="10">
    <source>
        <dbReference type="RuleBase" id="RU000607"/>
    </source>
</evidence>
<dbReference type="Proteomes" id="UP000593802">
    <property type="component" value="Chromosome"/>
</dbReference>
<evidence type="ECO:0000313" key="12">
    <source>
        <dbReference type="Proteomes" id="UP000593802"/>
    </source>
</evidence>
<dbReference type="PANTHER" id="PTHR11108">
    <property type="entry name" value="FERROCHELATASE"/>
    <property type="match status" value="1"/>
</dbReference>
<evidence type="ECO:0000256" key="4">
    <source>
        <dbReference type="ARBA" id="ARBA00023004"/>
    </source>
</evidence>
<proteinExistence type="inferred from homology"/>
<dbReference type="GO" id="GO:0005737">
    <property type="term" value="C:cytoplasm"/>
    <property type="evidence" value="ECO:0007669"/>
    <property type="project" value="UniProtKB-SubCell"/>
</dbReference>
<gene>
    <name evidence="11" type="primary">hemH1</name>
    <name evidence="9" type="synonym">cpfC</name>
    <name evidence="11" type="ORF">skT53_18720</name>
</gene>
<dbReference type="AlphaFoldDB" id="A0A7I8DA87"/>
<evidence type="ECO:0000256" key="6">
    <source>
        <dbReference type="ARBA" id="ARBA00023239"/>
    </source>
</evidence>
<feature type="binding site" evidence="9">
    <location>
        <position position="124"/>
    </location>
    <ligand>
        <name>Fe-coproporphyrin III</name>
        <dbReference type="ChEBI" id="CHEBI:68438"/>
    </ligand>
</feature>
<dbReference type="PROSITE" id="PS00534">
    <property type="entry name" value="FERROCHELATASE"/>
    <property type="match status" value="1"/>
</dbReference>
<evidence type="ECO:0000256" key="3">
    <source>
        <dbReference type="ARBA" id="ARBA00022723"/>
    </source>
</evidence>
<keyword evidence="5 9" id="KW-0350">Heme biosynthesis</keyword>
<dbReference type="GO" id="GO:0004325">
    <property type="term" value="F:ferrochelatase activity"/>
    <property type="evidence" value="ECO:0007669"/>
    <property type="project" value="UniProtKB-UniRule"/>
</dbReference>
<keyword evidence="12" id="KW-1185">Reference proteome</keyword>
<feature type="binding site" evidence="9">
    <location>
        <position position="29"/>
    </location>
    <ligand>
        <name>Fe-coproporphyrin III</name>
        <dbReference type="ChEBI" id="CHEBI:68438"/>
    </ligand>
</feature>
<feature type="binding site" description="axial binding residue" evidence="9">
    <location>
        <position position="12"/>
    </location>
    <ligand>
        <name>Fe-coproporphyrin III</name>
        <dbReference type="ChEBI" id="CHEBI:68438"/>
    </ligand>
    <ligandPart>
        <name>Fe</name>
        <dbReference type="ChEBI" id="CHEBI:18248"/>
    </ligandPart>
</feature>
<dbReference type="UniPathway" id="UPA00252"/>
<dbReference type="GO" id="GO:0046872">
    <property type="term" value="F:metal ion binding"/>
    <property type="evidence" value="ECO:0007669"/>
    <property type="project" value="UniProtKB-UniRule"/>
</dbReference>
<dbReference type="SUPFAM" id="SSF53800">
    <property type="entry name" value="Chelatase"/>
    <property type="match status" value="1"/>
</dbReference>
<keyword evidence="9 10" id="KW-0963">Cytoplasm</keyword>
<dbReference type="CDD" id="cd00419">
    <property type="entry name" value="Ferrochelatase_C"/>
    <property type="match status" value="1"/>
</dbReference>
<dbReference type="Gene3D" id="3.40.50.1400">
    <property type="match status" value="2"/>
</dbReference>
<name>A0A7I8DA87_9BACL</name>
<feature type="binding site" evidence="9">
    <location>
        <position position="53"/>
    </location>
    <ligand>
        <name>Fe-coproporphyrin III</name>
        <dbReference type="ChEBI" id="CHEBI:68438"/>
    </ligand>
</feature>
<evidence type="ECO:0000313" key="11">
    <source>
        <dbReference type="EMBL" id="BCJ86887.1"/>
    </source>
</evidence>
<dbReference type="InterPro" id="IPR001015">
    <property type="entry name" value="Ferrochelatase"/>
</dbReference>
<organism evidence="11 12">
    <name type="scientific">Effusibacillus dendaii</name>
    <dbReference type="NCBI Taxonomy" id="2743772"/>
    <lineage>
        <taxon>Bacteria</taxon>
        <taxon>Bacillati</taxon>
        <taxon>Bacillota</taxon>
        <taxon>Bacilli</taxon>
        <taxon>Bacillales</taxon>
        <taxon>Alicyclobacillaceae</taxon>
        <taxon>Effusibacillus</taxon>
    </lineage>
</organism>
<comment type="similarity">
    <text evidence="2 9 10">Belongs to the ferrochelatase family.</text>
</comment>
<dbReference type="InterPro" id="IPR033644">
    <property type="entry name" value="Ferrochelatase_C"/>
</dbReference>
<comment type="function">
    <text evidence="9 10">Involved in coproporphyrin-dependent heme b biosynthesis. Catalyzes the insertion of ferrous iron into coproporphyrin III to form Fe-coproporphyrin III.</text>
</comment>
<dbReference type="KEGG" id="eff:skT53_18720"/>
<dbReference type="EC" id="4.99.1.9" evidence="9"/>
<comment type="subcellular location">
    <subcellularLocation>
        <location evidence="9 10">Cytoplasm</location>
    </subcellularLocation>
</comment>
<dbReference type="NCBIfam" id="TIGR00109">
    <property type="entry name" value="hemH"/>
    <property type="match status" value="1"/>
</dbReference>
<dbReference type="GO" id="GO:0006783">
    <property type="term" value="P:heme biosynthetic process"/>
    <property type="evidence" value="ECO:0007669"/>
    <property type="project" value="UniProtKB-UniRule"/>
</dbReference>
<keyword evidence="7 9" id="KW-0627">Porphyrin biosynthesis</keyword>
<keyword evidence="4 9" id="KW-0408">Iron</keyword>
<reference evidence="11 12" key="1">
    <citation type="submission" date="2020-08" db="EMBL/GenBank/DDBJ databases">
        <title>Complete Genome Sequence of Effusibacillus dendaii Strain skT53, Isolated from Farmland soil.</title>
        <authorList>
            <person name="Konishi T."/>
            <person name="Kawasaki H."/>
        </authorList>
    </citation>
    <scope>NUCLEOTIDE SEQUENCE [LARGE SCALE GENOMIC DNA]</scope>
    <source>
        <strain evidence="12">skT53</strain>
    </source>
</reference>
<keyword evidence="6 9" id="KW-0456">Lyase</keyword>
<evidence type="ECO:0000256" key="2">
    <source>
        <dbReference type="ARBA" id="ARBA00007718"/>
    </source>
</evidence>
<sequence>MSNQIGVLAMAYGTPESLEQVEAYYTHIRRGHKPTPELLNDLTERYRRIGGVSPLNEITKKQTEGLERLLNESRDGVTYRVYTGMKHNNPFIEDTVKQMADDGIQKAVGIVLAPHYSSMSVGTYISAAEKGAAEHGTPAFTFVREWHLHPLFLNGLEKRLLAALKQFSDAERENLHVLFTAHSLPERILQLNDPYPNQLTATASALAERIEQKRWSFAWQSAGRTADPWLGPDVLDVLRELKEQGVRNVIISAIGFVADHLEVLYDIDIECQGLAKELGIKLLRTAMFNADADFLQTLASVVREQAKKEGLL</sequence>
<evidence type="ECO:0000256" key="1">
    <source>
        <dbReference type="ARBA" id="ARBA00004744"/>
    </source>
</evidence>
<dbReference type="FunFam" id="3.40.50.1400:FF:000007">
    <property type="entry name" value="Ferrochelatase"/>
    <property type="match status" value="1"/>
</dbReference>
<protein>
    <recommendedName>
        <fullName evidence="9">Coproporphyrin III ferrochelatase</fullName>
        <ecNumber evidence="9">4.99.1.9</ecNumber>
    </recommendedName>
</protein>
<comment type="pathway">
    <text evidence="1 9 10">Porphyrin-containing compound metabolism; protoheme biosynthesis.</text>
</comment>
<accession>A0A7I8DA87</accession>
<evidence type="ECO:0000256" key="8">
    <source>
        <dbReference type="ARBA" id="ARBA00024536"/>
    </source>
</evidence>
<comment type="catalytic activity">
    <reaction evidence="8">
        <text>Fe-coproporphyrin III + 2 H(+) = coproporphyrin III + Fe(2+)</text>
        <dbReference type="Rhea" id="RHEA:49572"/>
        <dbReference type="ChEBI" id="CHEBI:15378"/>
        <dbReference type="ChEBI" id="CHEBI:29033"/>
        <dbReference type="ChEBI" id="CHEBI:68438"/>
        <dbReference type="ChEBI" id="CHEBI:131725"/>
        <dbReference type="EC" id="4.99.1.9"/>
    </reaction>
    <physiologicalReaction direction="right-to-left" evidence="8">
        <dbReference type="Rhea" id="RHEA:49574"/>
    </physiologicalReaction>
</comment>
<dbReference type="RefSeq" id="WP_200756349.1">
    <property type="nucleotide sequence ID" value="NZ_AP023366.1"/>
</dbReference>
<keyword evidence="3 9" id="KW-0479">Metal-binding</keyword>
<feature type="binding site" evidence="9">
    <location>
        <begin position="45"/>
        <end position="46"/>
    </location>
    <ligand>
        <name>Fe-coproporphyrin III</name>
        <dbReference type="ChEBI" id="CHEBI:68438"/>
    </ligand>
</feature>
<dbReference type="PANTHER" id="PTHR11108:SF1">
    <property type="entry name" value="FERROCHELATASE, MITOCHONDRIAL"/>
    <property type="match status" value="1"/>
</dbReference>
<evidence type="ECO:0000256" key="7">
    <source>
        <dbReference type="ARBA" id="ARBA00023244"/>
    </source>
</evidence>
<feature type="binding site" evidence="9">
    <location>
        <position position="262"/>
    </location>
    <ligand>
        <name>Fe(2+)</name>
        <dbReference type="ChEBI" id="CHEBI:29033"/>
    </ligand>
</feature>
<feature type="binding site" evidence="9">
    <location>
        <position position="182"/>
    </location>
    <ligand>
        <name>Fe(2+)</name>
        <dbReference type="ChEBI" id="CHEBI:29033"/>
    </ligand>
</feature>
<dbReference type="InterPro" id="IPR019772">
    <property type="entry name" value="Ferrochelatase_AS"/>
</dbReference>